<proteinExistence type="predicted"/>
<organism evidence="1 2">
    <name type="scientific">Segatella copri</name>
    <dbReference type="NCBI Taxonomy" id="165179"/>
    <lineage>
        <taxon>Bacteria</taxon>
        <taxon>Pseudomonadati</taxon>
        <taxon>Bacteroidota</taxon>
        <taxon>Bacteroidia</taxon>
        <taxon>Bacteroidales</taxon>
        <taxon>Prevotellaceae</taxon>
        <taxon>Segatella</taxon>
    </lineage>
</organism>
<dbReference type="RefSeq" id="WP_233905204.1">
    <property type="nucleotide sequence ID" value="NZ_DAWCZU010000037.1"/>
</dbReference>
<accession>A0AAW5IP78</accession>
<reference evidence="1" key="1">
    <citation type="submission" date="2022-07" db="EMBL/GenBank/DDBJ databases">
        <title>Prevotella copri.</title>
        <authorList>
            <person name="Yang C."/>
        </authorList>
    </citation>
    <scope>NUCLEOTIDE SEQUENCE</scope>
    <source>
        <strain evidence="1">HF2107</strain>
    </source>
</reference>
<sequence>MDRKRLRSVWAYDITYLYPVIQEGIDWMKFGLFDSKKLDRKSGSQNIIPAKLTISAGHNLMKIKKSPFF</sequence>
<gene>
    <name evidence="1" type="ORF">NNC64_12010</name>
</gene>
<comment type="caution">
    <text evidence="1">The sequence shown here is derived from an EMBL/GenBank/DDBJ whole genome shotgun (WGS) entry which is preliminary data.</text>
</comment>
<dbReference type="EMBL" id="JANDWZ010000030">
    <property type="protein sequence ID" value="MCP9565265.1"/>
    <property type="molecule type" value="Genomic_DNA"/>
</dbReference>
<evidence type="ECO:0000313" key="1">
    <source>
        <dbReference type="EMBL" id="MCP9565265.1"/>
    </source>
</evidence>
<evidence type="ECO:0000313" key="2">
    <source>
        <dbReference type="Proteomes" id="UP001205531"/>
    </source>
</evidence>
<name>A0AAW5IP78_9BACT</name>
<protein>
    <submittedName>
        <fullName evidence="1">Uncharacterized protein</fullName>
    </submittedName>
</protein>
<dbReference type="Proteomes" id="UP001205531">
    <property type="component" value="Unassembled WGS sequence"/>
</dbReference>
<dbReference type="AlphaFoldDB" id="A0AAW5IP78"/>